<dbReference type="AlphaFoldDB" id="A0A6A6ZQF1"/>
<gene>
    <name evidence="2" type="ORF">CC86DRAFT_300205</name>
</gene>
<name>A0A6A6ZQF1_9PLEO</name>
<dbReference type="EMBL" id="MU006233">
    <property type="protein sequence ID" value="KAF2823003.1"/>
    <property type="molecule type" value="Genomic_DNA"/>
</dbReference>
<keyword evidence="1" id="KW-1133">Transmembrane helix</keyword>
<evidence type="ECO:0000313" key="3">
    <source>
        <dbReference type="Proteomes" id="UP000799424"/>
    </source>
</evidence>
<feature type="transmembrane region" description="Helical" evidence="1">
    <location>
        <begin position="20"/>
        <end position="39"/>
    </location>
</feature>
<proteinExistence type="predicted"/>
<feature type="transmembrane region" description="Helical" evidence="1">
    <location>
        <begin position="45"/>
        <end position="65"/>
    </location>
</feature>
<sequence>MKFLGLPDDASPRLKALHIAQASLIMLTIFATFLTAVVPAKRTKFTFGLLYSLIFTAVTNTILLRREQVAASKGLLTKDKYVKYQLFKMLSAVGLYIVGFILWMASCPSGHGDQLPISNGLWLGGVKINRYRGWILWMHFFNWVFMWASLFYSCCMTANKQGPIALTGEEANIGVDNTTSDEEYARQLQAEDPNWQG</sequence>
<keyword evidence="3" id="KW-1185">Reference proteome</keyword>
<keyword evidence="1" id="KW-0472">Membrane</keyword>
<evidence type="ECO:0000313" key="2">
    <source>
        <dbReference type="EMBL" id="KAF2823003.1"/>
    </source>
</evidence>
<dbReference type="OrthoDB" id="3751104at2759"/>
<accession>A0A6A6ZQF1</accession>
<feature type="transmembrane region" description="Helical" evidence="1">
    <location>
        <begin position="86"/>
        <end position="105"/>
    </location>
</feature>
<protein>
    <submittedName>
        <fullName evidence="2">Uncharacterized protein</fullName>
    </submittedName>
</protein>
<feature type="transmembrane region" description="Helical" evidence="1">
    <location>
        <begin position="134"/>
        <end position="152"/>
    </location>
</feature>
<keyword evidence="1" id="KW-0812">Transmembrane</keyword>
<dbReference type="Proteomes" id="UP000799424">
    <property type="component" value="Unassembled WGS sequence"/>
</dbReference>
<evidence type="ECO:0000256" key="1">
    <source>
        <dbReference type="SAM" id="Phobius"/>
    </source>
</evidence>
<reference evidence="2" key="1">
    <citation type="journal article" date="2020" name="Stud. Mycol.">
        <title>101 Dothideomycetes genomes: a test case for predicting lifestyles and emergence of pathogens.</title>
        <authorList>
            <person name="Haridas S."/>
            <person name="Albert R."/>
            <person name="Binder M."/>
            <person name="Bloem J."/>
            <person name="Labutti K."/>
            <person name="Salamov A."/>
            <person name="Andreopoulos B."/>
            <person name="Baker S."/>
            <person name="Barry K."/>
            <person name="Bills G."/>
            <person name="Bluhm B."/>
            <person name="Cannon C."/>
            <person name="Castanera R."/>
            <person name="Culley D."/>
            <person name="Daum C."/>
            <person name="Ezra D."/>
            <person name="Gonzalez J."/>
            <person name="Henrissat B."/>
            <person name="Kuo A."/>
            <person name="Liang C."/>
            <person name="Lipzen A."/>
            <person name="Lutzoni F."/>
            <person name="Magnuson J."/>
            <person name="Mondo S."/>
            <person name="Nolan M."/>
            <person name="Ohm R."/>
            <person name="Pangilinan J."/>
            <person name="Park H.-J."/>
            <person name="Ramirez L."/>
            <person name="Alfaro M."/>
            <person name="Sun H."/>
            <person name="Tritt A."/>
            <person name="Yoshinaga Y."/>
            <person name="Zwiers L.-H."/>
            <person name="Turgeon B."/>
            <person name="Goodwin S."/>
            <person name="Spatafora J."/>
            <person name="Crous P."/>
            <person name="Grigoriev I."/>
        </authorList>
    </citation>
    <scope>NUCLEOTIDE SEQUENCE</scope>
    <source>
        <strain evidence="2">CBS 113818</strain>
    </source>
</reference>
<organism evidence="2 3">
    <name type="scientific">Ophiobolus disseminans</name>
    <dbReference type="NCBI Taxonomy" id="1469910"/>
    <lineage>
        <taxon>Eukaryota</taxon>
        <taxon>Fungi</taxon>
        <taxon>Dikarya</taxon>
        <taxon>Ascomycota</taxon>
        <taxon>Pezizomycotina</taxon>
        <taxon>Dothideomycetes</taxon>
        <taxon>Pleosporomycetidae</taxon>
        <taxon>Pleosporales</taxon>
        <taxon>Pleosporineae</taxon>
        <taxon>Phaeosphaeriaceae</taxon>
        <taxon>Ophiobolus</taxon>
    </lineage>
</organism>